<evidence type="ECO:0000313" key="2">
    <source>
        <dbReference type="EMBL" id="CBH98761.1"/>
    </source>
</evidence>
<dbReference type="InterPro" id="IPR050190">
    <property type="entry name" value="UPF0213_domain"/>
</dbReference>
<feature type="domain" description="GIY-YIG" evidence="1">
    <location>
        <begin position="8"/>
        <end position="85"/>
    </location>
</feature>
<dbReference type="PANTHER" id="PTHR34477:SF1">
    <property type="entry name" value="UPF0213 PROTEIN YHBQ"/>
    <property type="match status" value="1"/>
</dbReference>
<dbReference type="PROSITE" id="PS50164">
    <property type="entry name" value="GIY_YIG"/>
    <property type="match status" value="1"/>
</dbReference>
<organism evidence="2">
    <name type="scientific">mine drainage metagenome</name>
    <dbReference type="NCBI Taxonomy" id="410659"/>
    <lineage>
        <taxon>unclassified sequences</taxon>
        <taxon>metagenomes</taxon>
        <taxon>ecological metagenomes</taxon>
    </lineage>
</organism>
<protein>
    <recommendedName>
        <fullName evidence="1">GIY-YIG domain-containing protein</fullName>
    </recommendedName>
</protein>
<dbReference type="InterPro" id="IPR035901">
    <property type="entry name" value="GIY-YIG_endonuc_sf"/>
</dbReference>
<gene>
    <name evidence="2" type="ORF">CARN2_4243</name>
</gene>
<dbReference type="AlphaFoldDB" id="E6PV04"/>
<sequence>MASAPSSQTWFVYLLECENGRLYTGITPDLAERFRKHATGKGAMFTRLNKPSRMIAAKPCADRSEAGKLERTIKGLTPLQKRWMAAQWPMQHSLPSIASQTA</sequence>
<dbReference type="InterPro" id="IPR000305">
    <property type="entry name" value="GIY-YIG_endonuc"/>
</dbReference>
<evidence type="ECO:0000259" key="1">
    <source>
        <dbReference type="PROSITE" id="PS50164"/>
    </source>
</evidence>
<dbReference type="Gene3D" id="3.40.1440.10">
    <property type="entry name" value="GIY-YIG endonuclease"/>
    <property type="match status" value="1"/>
</dbReference>
<dbReference type="EMBL" id="CABM01000061">
    <property type="protein sequence ID" value="CBH98761.1"/>
    <property type="molecule type" value="Genomic_DNA"/>
</dbReference>
<dbReference type="SUPFAM" id="SSF82771">
    <property type="entry name" value="GIY-YIG endonuclease"/>
    <property type="match status" value="1"/>
</dbReference>
<dbReference type="Pfam" id="PF01541">
    <property type="entry name" value="GIY-YIG"/>
    <property type="match status" value="1"/>
</dbReference>
<dbReference type="PANTHER" id="PTHR34477">
    <property type="entry name" value="UPF0213 PROTEIN YHBQ"/>
    <property type="match status" value="1"/>
</dbReference>
<comment type="caution">
    <text evidence="2">The sequence shown here is derived from an EMBL/GenBank/DDBJ whole genome shotgun (WGS) entry which is preliminary data.</text>
</comment>
<name>E6PV04_9ZZZZ</name>
<proteinExistence type="predicted"/>
<reference evidence="2" key="1">
    <citation type="submission" date="2009-10" db="EMBL/GenBank/DDBJ databases">
        <title>Diversity of trophic interactions inside an arsenic-rich microbial ecosystem.</title>
        <authorList>
            <person name="Bertin P.N."/>
            <person name="Heinrich-Salmeron A."/>
            <person name="Pelletier E."/>
            <person name="Goulhen-Chollet F."/>
            <person name="Arsene-Ploetze F."/>
            <person name="Gallien S."/>
            <person name="Calteau A."/>
            <person name="Vallenet D."/>
            <person name="Casiot C."/>
            <person name="Chane-Woon-Ming B."/>
            <person name="Giloteaux L."/>
            <person name="Barakat M."/>
            <person name="Bonnefoy V."/>
            <person name="Bruneel O."/>
            <person name="Chandler M."/>
            <person name="Cleiss J."/>
            <person name="Duran R."/>
            <person name="Elbaz-Poulichet F."/>
            <person name="Fonknechten N."/>
            <person name="Lauga B."/>
            <person name="Mornico D."/>
            <person name="Ortet P."/>
            <person name="Schaeffer C."/>
            <person name="Siguier P."/>
            <person name="Alexander Thil Smith A."/>
            <person name="Van Dorsselaer A."/>
            <person name="Weissenbach J."/>
            <person name="Medigue C."/>
            <person name="Le Paslier D."/>
        </authorList>
    </citation>
    <scope>NUCLEOTIDE SEQUENCE</scope>
</reference>
<dbReference type="CDD" id="cd10456">
    <property type="entry name" value="GIY-YIG_UPF0213"/>
    <property type="match status" value="1"/>
</dbReference>
<accession>E6PV04</accession>